<keyword evidence="3" id="KW-1185">Reference proteome</keyword>
<reference evidence="2" key="1">
    <citation type="submission" date="2023-03" db="EMBL/GenBank/DDBJ databases">
        <authorList>
            <person name="Steffen K."/>
            <person name="Cardenas P."/>
        </authorList>
    </citation>
    <scope>NUCLEOTIDE SEQUENCE</scope>
</reference>
<dbReference type="AlphaFoldDB" id="A0AA35QXB4"/>
<feature type="compositionally biased region" description="Polar residues" evidence="1">
    <location>
        <begin position="13"/>
        <end position="43"/>
    </location>
</feature>
<feature type="region of interest" description="Disordered" evidence="1">
    <location>
        <begin position="1"/>
        <end position="43"/>
    </location>
</feature>
<comment type="caution">
    <text evidence="2">The sequence shown here is derived from an EMBL/GenBank/DDBJ whole genome shotgun (WGS) entry which is preliminary data.</text>
</comment>
<evidence type="ECO:0000313" key="3">
    <source>
        <dbReference type="Proteomes" id="UP001174909"/>
    </source>
</evidence>
<evidence type="ECO:0000313" key="2">
    <source>
        <dbReference type="EMBL" id="CAI7994864.1"/>
    </source>
</evidence>
<organism evidence="2 3">
    <name type="scientific">Geodia barretti</name>
    <name type="common">Barrett's horny sponge</name>
    <dbReference type="NCBI Taxonomy" id="519541"/>
    <lineage>
        <taxon>Eukaryota</taxon>
        <taxon>Metazoa</taxon>
        <taxon>Porifera</taxon>
        <taxon>Demospongiae</taxon>
        <taxon>Heteroscleromorpha</taxon>
        <taxon>Tetractinellida</taxon>
        <taxon>Astrophorina</taxon>
        <taxon>Geodiidae</taxon>
        <taxon>Geodia</taxon>
    </lineage>
</organism>
<dbReference type="EMBL" id="CASHTH010000231">
    <property type="protein sequence ID" value="CAI7994864.1"/>
    <property type="molecule type" value="Genomic_DNA"/>
</dbReference>
<protein>
    <submittedName>
        <fullName evidence="2">Uncharacterized protein</fullName>
    </submittedName>
</protein>
<evidence type="ECO:0000256" key="1">
    <source>
        <dbReference type="SAM" id="MobiDB-lite"/>
    </source>
</evidence>
<sequence>MQCTTPSGGGTVPSLSGLTGTPSCPMSNSILSGRSWSNPPTSSIRPLRTHSISMWAVIFSTVLRNTQRQVVAMPLFTTSQPRPRRIEWRASFSVKLASTSTCCLIRTTLSTAIRLSLCSRLRAT</sequence>
<dbReference type="Proteomes" id="UP001174909">
    <property type="component" value="Unassembled WGS sequence"/>
</dbReference>
<proteinExistence type="predicted"/>
<name>A0AA35QXB4_GEOBA</name>
<accession>A0AA35QXB4</accession>
<gene>
    <name evidence="2" type="ORF">GBAR_LOCUS1565</name>
</gene>